<evidence type="ECO:0000313" key="5">
    <source>
        <dbReference type="Proteomes" id="UP000276349"/>
    </source>
</evidence>
<gene>
    <name evidence="4" type="ORF">EKG35_04005</name>
</gene>
<dbReference type="Proteomes" id="UP000276349">
    <property type="component" value="Unassembled WGS sequence"/>
</dbReference>
<evidence type="ECO:0000256" key="3">
    <source>
        <dbReference type="ARBA" id="ARBA00022629"/>
    </source>
</evidence>
<dbReference type="SUPFAM" id="SSF46785">
    <property type="entry name" value="Winged helix' DNA-binding domain"/>
    <property type="match status" value="1"/>
</dbReference>
<evidence type="ECO:0000256" key="1">
    <source>
        <dbReference type="ARBA" id="ARBA00002486"/>
    </source>
</evidence>
<keyword evidence="3" id="KW-0119">Carbohydrate metabolism</keyword>
<keyword evidence="3" id="KW-0859">Xylose metabolism</keyword>
<dbReference type="SUPFAM" id="SSF53067">
    <property type="entry name" value="Actin-like ATPase domain"/>
    <property type="match status" value="1"/>
</dbReference>
<comment type="caution">
    <text evidence="4">The sequence shown here is derived from an EMBL/GenBank/DDBJ whole genome shotgun (WGS) entry which is preliminary data.</text>
</comment>
<dbReference type="PANTHER" id="PTHR18964">
    <property type="entry name" value="ROK (REPRESSOR, ORF, KINASE) FAMILY"/>
    <property type="match status" value="1"/>
</dbReference>
<dbReference type="AlphaFoldDB" id="A0A431UVJ8"/>
<reference evidence="4 5" key="1">
    <citation type="submission" date="2018-12" db="EMBL/GenBank/DDBJ databases">
        <authorList>
            <person name="Yu L."/>
        </authorList>
    </citation>
    <scope>NUCLEOTIDE SEQUENCE [LARGE SCALE GENOMIC DNA]</scope>
    <source>
        <strain evidence="4 5">S5H2222</strain>
    </source>
</reference>
<accession>A0A431UVJ8</accession>
<comment type="function">
    <text evidence="1">Transcriptional repressor of xylose-utilizing enzymes.</text>
</comment>
<dbReference type="RefSeq" id="WP_126293038.1">
    <property type="nucleotide sequence ID" value="NZ_CP155468.1"/>
</dbReference>
<dbReference type="Pfam" id="PF00480">
    <property type="entry name" value="ROK"/>
    <property type="match status" value="1"/>
</dbReference>
<dbReference type="OrthoDB" id="9796533at2"/>
<proteinExistence type="inferred from homology"/>
<keyword evidence="5" id="KW-1185">Reference proteome</keyword>
<sequence length="389" mass="42599">MTYNSWNQHVVKKKNKELVLRTITSLAPLSRADIAQNSGLNKATVSSLVNELIDEEFIYESGPGESSGGRRPVMLLFNERAGYSIGIDIGVNYILGVVTDLMGNIIFEKNITVRNLSFKEHISLVKETIHILIQNTPQSRYGVIGIGIGVPGIVDKSGKVLHAPNLNWKDVNLKEIIEQEFDYPITIENEANAGAYGEMRFGVGQDCTNILYVSNGIGIGLGIILNGELYRGINGYAGESGHMVIVANGEKCTCGNLGCWEAYASEHALLKNAENCGISSTPTLEELIQKAEEKNTDTIELFQDIGFYIGTGVSNLIKTFNPQKIIIGNRLAMAKHLLEKPIVDSVRKQALIYHQADIIDFSKLSTHSTALGVSAFAVEDFLHISDQID</sequence>
<name>A0A431UVJ8_9BACI</name>
<evidence type="ECO:0000313" key="4">
    <source>
        <dbReference type="EMBL" id="RTQ95044.1"/>
    </source>
</evidence>
<dbReference type="Gene3D" id="3.30.420.40">
    <property type="match status" value="2"/>
</dbReference>
<protein>
    <submittedName>
        <fullName evidence="4">ROK family transcriptional regulator</fullName>
    </submittedName>
</protein>
<evidence type="ECO:0000256" key="2">
    <source>
        <dbReference type="ARBA" id="ARBA00006479"/>
    </source>
</evidence>
<dbReference type="InterPro" id="IPR036390">
    <property type="entry name" value="WH_DNA-bd_sf"/>
</dbReference>
<dbReference type="InterPro" id="IPR000600">
    <property type="entry name" value="ROK"/>
</dbReference>
<dbReference type="GO" id="GO:0042732">
    <property type="term" value="P:D-xylose metabolic process"/>
    <property type="evidence" value="ECO:0007669"/>
    <property type="project" value="UniProtKB-KW"/>
</dbReference>
<dbReference type="InterPro" id="IPR043129">
    <property type="entry name" value="ATPase_NBD"/>
</dbReference>
<dbReference type="InterPro" id="IPR036388">
    <property type="entry name" value="WH-like_DNA-bd_sf"/>
</dbReference>
<organism evidence="4 5">
    <name type="scientific">Lysinibacillus telephonicus</name>
    <dbReference type="NCBI Taxonomy" id="1714840"/>
    <lineage>
        <taxon>Bacteria</taxon>
        <taxon>Bacillati</taxon>
        <taxon>Bacillota</taxon>
        <taxon>Bacilli</taxon>
        <taxon>Bacillales</taxon>
        <taxon>Bacillaceae</taxon>
        <taxon>Lysinibacillus</taxon>
    </lineage>
</organism>
<dbReference type="CDD" id="cd24076">
    <property type="entry name" value="ASKHA_ATPase_ROK_BsXylR-like"/>
    <property type="match status" value="1"/>
</dbReference>
<dbReference type="EMBL" id="RXNR01000008">
    <property type="protein sequence ID" value="RTQ95044.1"/>
    <property type="molecule type" value="Genomic_DNA"/>
</dbReference>
<comment type="similarity">
    <text evidence="2">Belongs to the ROK (NagC/XylR) family.</text>
</comment>
<dbReference type="Gene3D" id="1.10.10.10">
    <property type="entry name" value="Winged helix-like DNA-binding domain superfamily/Winged helix DNA-binding domain"/>
    <property type="match status" value="1"/>
</dbReference>
<dbReference type="PANTHER" id="PTHR18964:SF149">
    <property type="entry name" value="BIFUNCTIONAL UDP-N-ACETYLGLUCOSAMINE 2-EPIMERASE_N-ACETYLMANNOSAMINE KINASE"/>
    <property type="match status" value="1"/>
</dbReference>